<keyword evidence="4" id="KW-0802">TPR repeat</keyword>
<dbReference type="InterPro" id="IPR011990">
    <property type="entry name" value="TPR-like_helical_dom_sf"/>
</dbReference>
<dbReference type="EMBL" id="CAJNOK010016480">
    <property type="protein sequence ID" value="CAF1246282.1"/>
    <property type="molecule type" value="Genomic_DNA"/>
</dbReference>
<gene>
    <name evidence="5" type="ORF">GPM918_LOCUS10515</name>
    <name evidence="6" type="ORF">OVA965_LOCUS26063</name>
    <name evidence="7" type="ORF">SRO942_LOCUS10516</name>
    <name evidence="8" type="ORF">TMI583_LOCUS26796</name>
</gene>
<sequence>MEETAKKTIFYGVNTSVGRFYEKRQYLTGALEGYSKALQDDPDNTRTYIDRSRVHLKMGNITQAQEDTNIALSLIEDNVKPKSPIVSYRSPELLSYYACIQKAEVLYANGEFELALMYFHRANKIKPQQPNCVEGIRKATEILECTICSPHAKLTISGDLNFFKNEEKSVPNIRSRPPIRRQSSTPPVVLTEYSKKEANRLLIEIAKDRKLLLNLCTDLQPIAGFTGLQKAKEEARQAIFITEAQLKFLDKAECLHVDEQKVRSYLNCLPGMDRLTLIRFAEEELMHLQKLSSKEKSMEILYRAMKVINCLKSDDSLLDMRSRLMLAEAYRLAGRSYTEIKIFDQGLENYTEAHRILFPLKDQGCLYRATFDIARCYISANKYEEAILSLQEMMNEAISDNERSFVCQQLGFCYLGLEDIQKAKKHAVEALDYASSANEELMVIEANILLGKIYLKSSDFQRAEEYIIYALSLKDQLGDLENMEHLDELLLEIKKLKKDIFQQKYNQFIPENIIQVDEPRWLSSIMQNENNKLQSDTIDKITIDSQYDKQEWRMLTPYYRLFDLSLERMKNRKTGRRIDTIQVSINDTTSEHSKQTI</sequence>
<dbReference type="Proteomes" id="UP000682733">
    <property type="component" value="Unassembled WGS sequence"/>
</dbReference>
<proteinExistence type="predicted"/>
<protein>
    <recommendedName>
        <fullName evidence="2">Outer dynein arm-docking complex subunit 4</fullName>
    </recommendedName>
    <alternativeName>
        <fullName evidence="3">Tetratricopeptide repeat protein 25</fullName>
    </alternativeName>
</protein>
<dbReference type="Proteomes" id="UP000677228">
    <property type="component" value="Unassembled WGS sequence"/>
</dbReference>
<dbReference type="Gene3D" id="1.25.40.10">
    <property type="entry name" value="Tetratricopeptide repeat domain"/>
    <property type="match status" value="2"/>
</dbReference>
<dbReference type="Proteomes" id="UP000663829">
    <property type="component" value="Unassembled WGS sequence"/>
</dbReference>
<reference evidence="5" key="1">
    <citation type="submission" date="2021-02" db="EMBL/GenBank/DDBJ databases">
        <authorList>
            <person name="Nowell W R."/>
        </authorList>
    </citation>
    <scope>NUCLEOTIDE SEQUENCE</scope>
</reference>
<comment type="subcellular location">
    <subcellularLocation>
        <location evidence="1">Cytoplasm</location>
        <location evidence="1">Cytoskeleton</location>
        <location evidence="1">Cilium axoneme</location>
    </subcellularLocation>
</comment>
<dbReference type="AlphaFoldDB" id="A0A814CA13"/>
<feature type="repeat" description="TPR" evidence="4">
    <location>
        <begin position="11"/>
        <end position="44"/>
    </location>
</feature>
<evidence type="ECO:0000256" key="2">
    <source>
        <dbReference type="ARBA" id="ARBA00034139"/>
    </source>
</evidence>
<evidence type="ECO:0000313" key="7">
    <source>
        <dbReference type="EMBL" id="CAF3714335.1"/>
    </source>
</evidence>
<dbReference type="PROSITE" id="PS50005">
    <property type="entry name" value="TPR"/>
    <property type="match status" value="2"/>
</dbReference>
<evidence type="ECO:0000313" key="9">
    <source>
        <dbReference type="Proteomes" id="UP000663829"/>
    </source>
</evidence>
<dbReference type="OrthoDB" id="10268002at2759"/>
<evidence type="ECO:0000256" key="4">
    <source>
        <dbReference type="PROSITE-ProRule" id="PRU00339"/>
    </source>
</evidence>
<feature type="repeat" description="TPR" evidence="4">
    <location>
        <begin position="444"/>
        <end position="477"/>
    </location>
</feature>
<dbReference type="PANTHER" id="PTHR23040:SF2">
    <property type="entry name" value="OUTER DYNEIN ARM-DOCKING COMPLEX SUBUNIT 4"/>
    <property type="match status" value="1"/>
</dbReference>
<dbReference type="EMBL" id="CAJNOQ010002078">
    <property type="protein sequence ID" value="CAF0937338.1"/>
    <property type="molecule type" value="Genomic_DNA"/>
</dbReference>
<comment type="caution">
    <text evidence="5">The sequence shown here is derived from an EMBL/GenBank/DDBJ whole genome shotgun (WGS) entry which is preliminary data.</text>
</comment>
<dbReference type="PANTHER" id="PTHR23040">
    <property type="match status" value="1"/>
</dbReference>
<organism evidence="5 9">
    <name type="scientific">Didymodactylos carnosus</name>
    <dbReference type="NCBI Taxonomy" id="1234261"/>
    <lineage>
        <taxon>Eukaryota</taxon>
        <taxon>Metazoa</taxon>
        <taxon>Spiralia</taxon>
        <taxon>Gnathifera</taxon>
        <taxon>Rotifera</taxon>
        <taxon>Eurotatoria</taxon>
        <taxon>Bdelloidea</taxon>
        <taxon>Philodinida</taxon>
        <taxon>Philodinidae</taxon>
        <taxon>Didymodactylos</taxon>
    </lineage>
</organism>
<evidence type="ECO:0000313" key="8">
    <source>
        <dbReference type="EMBL" id="CAF4053915.1"/>
    </source>
</evidence>
<dbReference type="InterPro" id="IPR019734">
    <property type="entry name" value="TPR_rpt"/>
</dbReference>
<accession>A0A814CA13</accession>
<dbReference type="Proteomes" id="UP000681722">
    <property type="component" value="Unassembled WGS sequence"/>
</dbReference>
<dbReference type="InterPro" id="IPR040111">
    <property type="entry name" value="ODAD4"/>
</dbReference>
<evidence type="ECO:0000256" key="3">
    <source>
        <dbReference type="ARBA" id="ARBA00034143"/>
    </source>
</evidence>
<dbReference type="SUPFAM" id="SSF48452">
    <property type="entry name" value="TPR-like"/>
    <property type="match status" value="1"/>
</dbReference>
<name>A0A814CA13_9BILA</name>
<dbReference type="EMBL" id="CAJOBC010002078">
    <property type="protein sequence ID" value="CAF3714335.1"/>
    <property type="molecule type" value="Genomic_DNA"/>
</dbReference>
<dbReference type="EMBL" id="CAJOBA010038028">
    <property type="protein sequence ID" value="CAF4053915.1"/>
    <property type="molecule type" value="Genomic_DNA"/>
</dbReference>
<evidence type="ECO:0000256" key="1">
    <source>
        <dbReference type="ARBA" id="ARBA00004430"/>
    </source>
</evidence>
<evidence type="ECO:0000313" key="5">
    <source>
        <dbReference type="EMBL" id="CAF0937338.1"/>
    </source>
</evidence>
<evidence type="ECO:0000313" key="6">
    <source>
        <dbReference type="EMBL" id="CAF1246282.1"/>
    </source>
</evidence>
<dbReference type="GO" id="GO:0005930">
    <property type="term" value="C:axoneme"/>
    <property type="evidence" value="ECO:0007669"/>
    <property type="project" value="UniProtKB-SubCell"/>
</dbReference>
<keyword evidence="9" id="KW-1185">Reference proteome</keyword>
<dbReference type="SMART" id="SM00028">
    <property type="entry name" value="TPR"/>
    <property type="match status" value="5"/>
</dbReference>